<dbReference type="EMBL" id="JAXAVV010000038">
    <property type="protein sequence ID" value="MDX8056195.1"/>
    <property type="molecule type" value="Genomic_DNA"/>
</dbReference>
<protein>
    <submittedName>
        <fullName evidence="2">Integrase core domain-containing protein</fullName>
    </submittedName>
</protein>
<dbReference type="InterPro" id="IPR012337">
    <property type="entry name" value="RNaseH-like_sf"/>
</dbReference>
<dbReference type="SUPFAM" id="SSF53098">
    <property type="entry name" value="Ribonuclease H-like"/>
    <property type="match status" value="1"/>
</dbReference>
<proteinExistence type="predicted"/>
<dbReference type="InterPro" id="IPR036397">
    <property type="entry name" value="RNaseH_sf"/>
</dbReference>
<dbReference type="Proteomes" id="UP001271792">
    <property type="component" value="Unassembled WGS sequence"/>
</dbReference>
<dbReference type="Pfam" id="PF13683">
    <property type="entry name" value="rve_3"/>
    <property type="match status" value="1"/>
</dbReference>
<dbReference type="PROSITE" id="PS50994">
    <property type="entry name" value="INTEGRASE"/>
    <property type="match status" value="1"/>
</dbReference>
<comment type="caution">
    <text evidence="2">The sequence shown here is derived from an EMBL/GenBank/DDBJ whole genome shotgun (WGS) entry which is preliminary data.</text>
</comment>
<accession>A0ABU4U6J1</accession>
<evidence type="ECO:0000313" key="2">
    <source>
        <dbReference type="EMBL" id="MDX8056195.1"/>
    </source>
</evidence>
<dbReference type="InterPro" id="IPR009057">
    <property type="entry name" value="Homeodomain-like_sf"/>
</dbReference>
<reference evidence="2 3" key="1">
    <citation type="submission" date="2023-11" db="EMBL/GenBank/DDBJ databases">
        <title>Lentzea sokolovensis, sp. nov., Lentzea kristufkii, sp. nov., and Lentzea miocenensis, sp. nov., rare actinobacteria from Sokolov Coal Basin, Miocene lacustrine sediment, Czech Republic.</title>
        <authorList>
            <person name="Lara A."/>
            <person name="Kotroba L."/>
            <person name="Nouioui I."/>
            <person name="Neumann-Schaal M."/>
            <person name="Mast Y."/>
            <person name="Chronakova A."/>
        </authorList>
    </citation>
    <scope>NUCLEOTIDE SEQUENCE [LARGE SCALE GENOMIC DNA]</scope>
    <source>
        <strain evidence="2 3">BCCO 10_0798</strain>
    </source>
</reference>
<organism evidence="2 3">
    <name type="scientific">Lentzea kristufekii</name>
    <dbReference type="NCBI Taxonomy" id="3095430"/>
    <lineage>
        <taxon>Bacteria</taxon>
        <taxon>Bacillati</taxon>
        <taxon>Actinomycetota</taxon>
        <taxon>Actinomycetes</taxon>
        <taxon>Pseudonocardiales</taxon>
        <taxon>Pseudonocardiaceae</taxon>
        <taxon>Lentzea</taxon>
    </lineage>
</organism>
<name>A0ABU4U6J1_9PSEU</name>
<keyword evidence="3" id="KW-1185">Reference proteome</keyword>
<dbReference type="RefSeq" id="WP_319989876.1">
    <property type="nucleotide sequence ID" value="NZ_JAXAVV010000038.1"/>
</dbReference>
<dbReference type="InterPro" id="IPR001584">
    <property type="entry name" value="Integrase_cat-core"/>
</dbReference>
<evidence type="ECO:0000313" key="3">
    <source>
        <dbReference type="Proteomes" id="UP001271792"/>
    </source>
</evidence>
<reference evidence="2 3" key="2">
    <citation type="submission" date="2023-11" db="EMBL/GenBank/DDBJ databases">
        <authorList>
            <person name="Lara A.C."/>
            <person name="Chronakova A."/>
        </authorList>
    </citation>
    <scope>NUCLEOTIDE SEQUENCE [LARGE SCALE GENOMIC DNA]</scope>
    <source>
        <strain evidence="2 3">BCCO 10_0798</strain>
    </source>
</reference>
<feature type="domain" description="Integrase catalytic" evidence="1">
    <location>
        <begin position="161"/>
        <end position="339"/>
    </location>
</feature>
<evidence type="ECO:0000259" key="1">
    <source>
        <dbReference type="PROSITE" id="PS50994"/>
    </source>
</evidence>
<gene>
    <name evidence="2" type="ORF">SK571_43055</name>
</gene>
<dbReference type="SUPFAM" id="SSF46689">
    <property type="entry name" value="Homeodomain-like"/>
    <property type="match status" value="1"/>
</dbReference>
<sequence>MLVRFAYLAVTHAFAALRLLPLTDREKDVEILALRHQLTVLQRQLGDRRPQLRPEDRAFLAALLTPLARATLRRLRLLVSPDTVLRWHRDLVKRRHAQASRRRRRGRPRTVASIRRLVLRLAAENSSWGYRRIHGELALLGVTVAPSTVWEILKAAGIDTAPHRPTVTWAEFLRSQAEVVLAMDFIETVTLTGARQYILAAVHHAGRRVRILGTTAHPTHAWVTQAVRNLLMHIEDAGSLARVRFLIHDRDGKYPALIDDILSGAGITTILTGVRVPRMNAIMERWGKTLRGELLDRTLIWNDAHLRHALQAYEQHYNQHRTHRSLAAAAPLRARPQPLGPDRIERLAVLRRDRLGGVLHEYRHAA</sequence>
<dbReference type="Gene3D" id="3.30.420.10">
    <property type="entry name" value="Ribonuclease H-like superfamily/Ribonuclease H"/>
    <property type="match status" value="1"/>
</dbReference>